<feature type="transmembrane region" description="Helical" evidence="2">
    <location>
        <begin position="35"/>
        <end position="54"/>
    </location>
</feature>
<dbReference type="RefSeq" id="WP_103431194.1">
    <property type="nucleotide sequence ID" value="NZ_PPXF01000046.1"/>
</dbReference>
<feature type="transmembrane region" description="Helical" evidence="2">
    <location>
        <begin position="120"/>
        <end position="145"/>
    </location>
</feature>
<reference evidence="3 4" key="1">
    <citation type="submission" date="2018-01" db="EMBL/GenBank/DDBJ databases">
        <title>Cryobacterium sp. nov., from glaciers in China.</title>
        <authorList>
            <person name="Liu Q."/>
            <person name="Xin Y.-H."/>
        </authorList>
    </citation>
    <scope>NUCLEOTIDE SEQUENCE [LARGE SCALE GENOMIC DNA]</scope>
    <source>
        <strain evidence="3 4">TMB1-8</strain>
    </source>
</reference>
<name>A0A2S3ZDS3_9MICO</name>
<dbReference type="EMBL" id="PPXF01000046">
    <property type="protein sequence ID" value="POH64484.1"/>
    <property type="molecule type" value="Genomic_DNA"/>
</dbReference>
<feature type="transmembrane region" description="Helical" evidence="2">
    <location>
        <begin position="60"/>
        <end position="82"/>
    </location>
</feature>
<feature type="transmembrane region" description="Helical" evidence="2">
    <location>
        <begin position="89"/>
        <end position="114"/>
    </location>
</feature>
<dbReference type="AlphaFoldDB" id="A0A2S3ZDS3"/>
<proteinExistence type="predicted"/>
<keyword evidence="2" id="KW-1133">Transmembrane helix</keyword>
<evidence type="ECO:0000313" key="4">
    <source>
        <dbReference type="Proteomes" id="UP000237104"/>
    </source>
</evidence>
<dbReference type="OrthoDB" id="5117309at2"/>
<keyword evidence="2" id="KW-0812">Transmembrane</keyword>
<comment type="caution">
    <text evidence="3">The sequence shown here is derived from an EMBL/GenBank/DDBJ whole genome shotgun (WGS) entry which is preliminary data.</text>
</comment>
<dbReference type="Proteomes" id="UP000237104">
    <property type="component" value="Unassembled WGS sequence"/>
</dbReference>
<evidence type="ECO:0000313" key="3">
    <source>
        <dbReference type="EMBL" id="POH64484.1"/>
    </source>
</evidence>
<accession>A0A2S3ZDS3</accession>
<feature type="region of interest" description="Disordered" evidence="1">
    <location>
        <begin position="1"/>
        <end position="20"/>
    </location>
</feature>
<evidence type="ECO:0000256" key="2">
    <source>
        <dbReference type="SAM" id="Phobius"/>
    </source>
</evidence>
<protein>
    <submittedName>
        <fullName evidence="3">Uncharacterized protein</fullName>
    </submittedName>
</protein>
<keyword evidence="2" id="KW-0472">Membrane</keyword>
<gene>
    <name evidence="3" type="ORF">C3B59_09845</name>
</gene>
<organism evidence="3 4">
    <name type="scientific">Cryobacterium zongtaii</name>
    <dbReference type="NCBI Taxonomy" id="1259217"/>
    <lineage>
        <taxon>Bacteria</taxon>
        <taxon>Bacillati</taxon>
        <taxon>Actinomycetota</taxon>
        <taxon>Actinomycetes</taxon>
        <taxon>Micrococcales</taxon>
        <taxon>Microbacteriaceae</taxon>
        <taxon>Cryobacterium</taxon>
    </lineage>
</organism>
<sequence>MTPAPDSPDSAGAPATPTRTTPVDAKKILTEVLKYTGLLAIAIAVIGGGLGYLFAGTEGLISALIGTALAVLFASITAASIIGAMRFDIAAFFGIVMGAWLLKIVVFIVILALLRDAPFVQTMVLFLTVIAGAVGTMLIDVIVVFKSRLGYASNVTLPSAPDETAH</sequence>
<evidence type="ECO:0000256" key="1">
    <source>
        <dbReference type="SAM" id="MobiDB-lite"/>
    </source>
</evidence>